<dbReference type="GO" id="GO:0032993">
    <property type="term" value="C:protein-DNA complex"/>
    <property type="evidence" value="ECO:0007669"/>
    <property type="project" value="TreeGrafter"/>
</dbReference>
<evidence type="ECO:0000256" key="1">
    <source>
        <dbReference type="ARBA" id="ARBA00022553"/>
    </source>
</evidence>
<accession>A0A839Z458</accession>
<gene>
    <name evidence="8" type="ORF">FHS50_001415</name>
</gene>
<evidence type="ECO:0000259" key="7">
    <source>
        <dbReference type="PROSITE" id="PS50110"/>
    </source>
</evidence>
<proteinExistence type="predicted"/>
<evidence type="ECO:0000313" key="8">
    <source>
        <dbReference type="EMBL" id="MBB3764392.1"/>
    </source>
</evidence>
<evidence type="ECO:0000256" key="2">
    <source>
        <dbReference type="ARBA" id="ARBA00023012"/>
    </source>
</evidence>
<evidence type="ECO:0000256" key="5">
    <source>
        <dbReference type="ARBA" id="ARBA00023163"/>
    </source>
</evidence>
<evidence type="ECO:0000256" key="4">
    <source>
        <dbReference type="ARBA" id="ARBA00023125"/>
    </source>
</evidence>
<dbReference type="PROSITE" id="PS50110">
    <property type="entry name" value="RESPONSE_REGULATORY"/>
    <property type="match status" value="1"/>
</dbReference>
<dbReference type="SUPFAM" id="SSF52172">
    <property type="entry name" value="CheY-like"/>
    <property type="match status" value="1"/>
</dbReference>
<dbReference type="InterPro" id="IPR039420">
    <property type="entry name" value="WalR-like"/>
</dbReference>
<name>A0A839Z458_9SPHN</name>
<feature type="domain" description="Response regulatory" evidence="7">
    <location>
        <begin position="1"/>
        <end position="52"/>
    </location>
</feature>
<evidence type="ECO:0000256" key="6">
    <source>
        <dbReference type="PROSITE-ProRule" id="PRU00169"/>
    </source>
</evidence>
<dbReference type="GO" id="GO:0000976">
    <property type="term" value="F:transcription cis-regulatory region binding"/>
    <property type="evidence" value="ECO:0007669"/>
    <property type="project" value="TreeGrafter"/>
</dbReference>
<dbReference type="GO" id="GO:0005829">
    <property type="term" value="C:cytosol"/>
    <property type="evidence" value="ECO:0007669"/>
    <property type="project" value="TreeGrafter"/>
</dbReference>
<evidence type="ECO:0000313" key="9">
    <source>
        <dbReference type="Proteomes" id="UP000578569"/>
    </source>
</evidence>
<dbReference type="Pfam" id="PF00072">
    <property type="entry name" value="Response_reg"/>
    <property type="match status" value="1"/>
</dbReference>
<dbReference type="Gene3D" id="3.40.50.2300">
    <property type="match status" value="1"/>
</dbReference>
<keyword evidence="3" id="KW-0805">Transcription regulation</keyword>
<dbReference type="Proteomes" id="UP000578569">
    <property type="component" value="Unassembled WGS sequence"/>
</dbReference>
<protein>
    <submittedName>
        <fullName evidence="8">DNA-binding response OmpR family regulator</fullName>
    </submittedName>
</protein>
<dbReference type="AlphaFoldDB" id="A0A839Z458"/>
<dbReference type="GO" id="GO:0000156">
    <property type="term" value="F:phosphorelay response regulator activity"/>
    <property type="evidence" value="ECO:0007669"/>
    <property type="project" value="TreeGrafter"/>
</dbReference>
<dbReference type="PANTHER" id="PTHR48111:SF1">
    <property type="entry name" value="TWO-COMPONENT RESPONSE REGULATOR ORR33"/>
    <property type="match status" value="1"/>
</dbReference>
<organism evidence="8 9">
    <name type="scientific">Sphingomicrobium lutaoense</name>
    <dbReference type="NCBI Taxonomy" id="515949"/>
    <lineage>
        <taxon>Bacteria</taxon>
        <taxon>Pseudomonadati</taxon>
        <taxon>Pseudomonadota</taxon>
        <taxon>Alphaproteobacteria</taxon>
        <taxon>Sphingomonadales</taxon>
        <taxon>Sphingomonadaceae</taxon>
        <taxon>Sphingomicrobium</taxon>
    </lineage>
</organism>
<sequence>MRAHTGGSIPVMMLTGRTSRADEAIAYQAGADDYVRKPCDPDELLVRVEALLGAGQMRRHA</sequence>
<dbReference type="GO" id="GO:0006355">
    <property type="term" value="P:regulation of DNA-templated transcription"/>
    <property type="evidence" value="ECO:0007669"/>
    <property type="project" value="TreeGrafter"/>
</dbReference>
<keyword evidence="5" id="KW-0804">Transcription</keyword>
<dbReference type="PANTHER" id="PTHR48111">
    <property type="entry name" value="REGULATOR OF RPOS"/>
    <property type="match status" value="1"/>
</dbReference>
<keyword evidence="1" id="KW-0597">Phosphoprotein</keyword>
<keyword evidence="2" id="KW-0902">Two-component regulatory system</keyword>
<dbReference type="InterPro" id="IPR011006">
    <property type="entry name" value="CheY-like_superfamily"/>
</dbReference>
<dbReference type="EMBL" id="JACICF010000001">
    <property type="protein sequence ID" value="MBB3764392.1"/>
    <property type="molecule type" value="Genomic_DNA"/>
</dbReference>
<reference evidence="8 9" key="1">
    <citation type="submission" date="2020-08" db="EMBL/GenBank/DDBJ databases">
        <title>Genomic Encyclopedia of Type Strains, Phase IV (KMG-IV): sequencing the most valuable type-strain genomes for metagenomic binning, comparative biology and taxonomic classification.</title>
        <authorList>
            <person name="Goeker M."/>
        </authorList>
    </citation>
    <scope>NUCLEOTIDE SEQUENCE [LARGE SCALE GENOMIC DNA]</scope>
    <source>
        <strain evidence="8 9">DSM 24194</strain>
    </source>
</reference>
<keyword evidence="4 8" id="KW-0238">DNA-binding</keyword>
<keyword evidence="9" id="KW-1185">Reference proteome</keyword>
<comment type="caution">
    <text evidence="8">The sequence shown here is derived from an EMBL/GenBank/DDBJ whole genome shotgun (WGS) entry which is preliminary data.</text>
</comment>
<evidence type="ECO:0000256" key="3">
    <source>
        <dbReference type="ARBA" id="ARBA00023015"/>
    </source>
</evidence>
<dbReference type="InterPro" id="IPR001789">
    <property type="entry name" value="Sig_transdc_resp-reg_receiver"/>
</dbReference>
<comment type="caution">
    <text evidence="6">Lacks conserved residue(s) required for the propagation of feature annotation.</text>
</comment>